<proteinExistence type="predicted"/>
<dbReference type="Proteomes" id="UP000009183">
    <property type="component" value="Chromosome 12, unordered"/>
</dbReference>
<sequence length="35" mass="4042">MVLAHDHSISPRFSRQLKELEKKTCQHACNMIVSC</sequence>
<evidence type="ECO:0000313" key="2">
    <source>
        <dbReference type="Proteomes" id="UP000009183"/>
    </source>
</evidence>
<accession>D7TR63</accession>
<dbReference type="HOGENOM" id="CLU_3369459_0_0_1"/>
<protein>
    <submittedName>
        <fullName evidence="1">Uncharacterized protein</fullName>
    </submittedName>
</protein>
<dbReference type="EMBL" id="FN596011">
    <property type="protein sequence ID" value="CBI32986.3"/>
    <property type="molecule type" value="Genomic_DNA"/>
</dbReference>
<organism evidence="1 2">
    <name type="scientific">Vitis vinifera</name>
    <name type="common">Grape</name>
    <dbReference type="NCBI Taxonomy" id="29760"/>
    <lineage>
        <taxon>Eukaryota</taxon>
        <taxon>Viridiplantae</taxon>
        <taxon>Streptophyta</taxon>
        <taxon>Embryophyta</taxon>
        <taxon>Tracheophyta</taxon>
        <taxon>Spermatophyta</taxon>
        <taxon>Magnoliopsida</taxon>
        <taxon>eudicotyledons</taxon>
        <taxon>Gunneridae</taxon>
        <taxon>Pentapetalae</taxon>
        <taxon>rosids</taxon>
        <taxon>Vitales</taxon>
        <taxon>Vitaceae</taxon>
        <taxon>Viteae</taxon>
        <taxon>Vitis</taxon>
    </lineage>
</organism>
<name>D7TR63_VITVI</name>
<keyword evidence="2" id="KW-1185">Reference proteome</keyword>
<dbReference type="PaxDb" id="29760-VIT_12s0028g00870.t01"/>
<dbReference type="InParanoid" id="D7TR63"/>
<evidence type="ECO:0000313" key="1">
    <source>
        <dbReference type="EMBL" id="CBI32986.3"/>
    </source>
</evidence>
<gene>
    <name evidence="1" type="ordered locus">VIT_12s0028g00870</name>
</gene>
<dbReference type="AlphaFoldDB" id="D7TR63"/>
<reference evidence="2" key="1">
    <citation type="journal article" date="2007" name="Nature">
        <title>The grapevine genome sequence suggests ancestral hexaploidization in major angiosperm phyla.</title>
        <authorList>
            <consortium name="The French-Italian Public Consortium for Grapevine Genome Characterization."/>
            <person name="Jaillon O."/>
            <person name="Aury J.-M."/>
            <person name="Noel B."/>
            <person name="Policriti A."/>
            <person name="Clepet C."/>
            <person name="Casagrande A."/>
            <person name="Choisne N."/>
            <person name="Aubourg S."/>
            <person name="Vitulo N."/>
            <person name="Jubin C."/>
            <person name="Vezzi A."/>
            <person name="Legeai F."/>
            <person name="Hugueney P."/>
            <person name="Dasilva C."/>
            <person name="Horner D."/>
            <person name="Mica E."/>
            <person name="Jublot D."/>
            <person name="Poulain J."/>
            <person name="Bruyere C."/>
            <person name="Billault A."/>
            <person name="Segurens B."/>
            <person name="Gouyvenoux M."/>
            <person name="Ugarte E."/>
            <person name="Cattonaro F."/>
            <person name="Anthouard V."/>
            <person name="Vico V."/>
            <person name="Del Fabbro C."/>
            <person name="Alaux M."/>
            <person name="Di Gaspero G."/>
            <person name="Dumas V."/>
            <person name="Felice N."/>
            <person name="Paillard S."/>
            <person name="Juman I."/>
            <person name="Moroldo M."/>
            <person name="Scalabrin S."/>
            <person name="Canaguier A."/>
            <person name="Le Clainche I."/>
            <person name="Malacrida G."/>
            <person name="Durand E."/>
            <person name="Pesole G."/>
            <person name="Laucou V."/>
            <person name="Chatelet P."/>
            <person name="Merdinoglu D."/>
            <person name="Delledonne M."/>
            <person name="Pezzotti M."/>
            <person name="Lecharny A."/>
            <person name="Scarpelli C."/>
            <person name="Artiguenave F."/>
            <person name="Pe M.E."/>
            <person name="Valle G."/>
            <person name="Morgante M."/>
            <person name="Caboche M."/>
            <person name="Adam-Blondon A.-F."/>
            <person name="Weissenbach J."/>
            <person name="Quetier F."/>
            <person name="Wincker P."/>
        </authorList>
    </citation>
    <scope>NUCLEOTIDE SEQUENCE [LARGE SCALE GENOMIC DNA]</scope>
    <source>
        <strain evidence="2">cv. Pinot noir / PN40024</strain>
    </source>
</reference>